<reference evidence="1 2" key="1">
    <citation type="submission" date="2024-10" db="EMBL/GenBank/DDBJ databases">
        <title>The Natural Products Discovery Center: Release of the First 8490 Sequenced Strains for Exploring Actinobacteria Biosynthetic Diversity.</title>
        <authorList>
            <person name="Kalkreuter E."/>
            <person name="Kautsar S.A."/>
            <person name="Yang D."/>
            <person name="Bader C.D."/>
            <person name="Teijaro C.N."/>
            <person name="Fluegel L."/>
            <person name="Davis C.M."/>
            <person name="Simpson J.R."/>
            <person name="Lauterbach L."/>
            <person name="Steele A.D."/>
            <person name="Gui C."/>
            <person name="Meng S."/>
            <person name="Li G."/>
            <person name="Viehrig K."/>
            <person name="Ye F."/>
            <person name="Su P."/>
            <person name="Kiefer A.F."/>
            <person name="Nichols A."/>
            <person name="Cepeda A.J."/>
            <person name="Yan W."/>
            <person name="Fan B."/>
            <person name="Jiang Y."/>
            <person name="Adhikari A."/>
            <person name="Zheng C.-J."/>
            <person name="Schuster L."/>
            <person name="Cowan T.M."/>
            <person name="Smanski M.J."/>
            <person name="Chevrette M.G."/>
            <person name="De Carvalho L.P.S."/>
            <person name="Shen B."/>
        </authorList>
    </citation>
    <scope>NUCLEOTIDE SEQUENCE [LARGE SCALE GENOMIC DNA]</scope>
    <source>
        <strain evidence="1 2">NPDC003029</strain>
    </source>
</reference>
<name>A0ABW6RII9_9ACTN</name>
<evidence type="ECO:0000313" key="2">
    <source>
        <dbReference type="Proteomes" id="UP001601976"/>
    </source>
</evidence>
<evidence type="ECO:0000313" key="1">
    <source>
        <dbReference type="EMBL" id="MFF3341347.1"/>
    </source>
</evidence>
<dbReference type="EMBL" id="JBIAPK010000006">
    <property type="protein sequence ID" value="MFF3341347.1"/>
    <property type="molecule type" value="Genomic_DNA"/>
</dbReference>
<accession>A0ABW6RII9</accession>
<protein>
    <submittedName>
        <fullName evidence="1">Uncharacterized protein</fullName>
    </submittedName>
</protein>
<keyword evidence="2" id="KW-1185">Reference proteome</keyword>
<comment type="caution">
    <text evidence="1">The sequence shown here is derived from an EMBL/GenBank/DDBJ whole genome shotgun (WGS) entry which is preliminary data.</text>
</comment>
<gene>
    <name evidence="1" type="ORF">ACFYWW_21850</name>
</gene>
<dbReference type="Proteomes" id="UP001601976">
    <property type="component" value="Unassembled WGS sequence"/>
</dbReference>
<sequence>MVRPVTEHLDALGSPTWYARFTAQIMVDPALHAIMLDETFVVSPSLEPLLDGLCRSLAFPRGRTSSVPPWRAT</sequence>
<proteinExistence type="predicted"/>
<dbReference type="RefSeq" id="WP_387896514.1">
    <property type="nucleotide sequence ID" value="NZ_JBIAPK010000006.1"/>
</dbReference>
<organism evidence="1 2">
    <name type="scientific">Streptomyces flavidovirens</name>
    <dbReference type="NCBI Taxonomy" id="67298"/>
    <lineage>
        <taxon>Bacteria</taxon>
        <taxon>Bacillati</taxon>
        <taxon>Actinomycetota</taxon>
        <taxon>Actinomycetes</taxon>
        <taxon>Kitasatosporales</taxon>
        <taxon>Streptomycetaceae</taxon>
        <taxon>Streptomyces</taxon>
    </lineage>
</organism>